<protein>
    <recommendedName>
        <fullName evidence="3">Secreted protein</fullName>
    </recommendedName>
</protein>
<comment type="caution">
    <text evidence="1">The sequence shown here is derived from an EMBL/GenBank/DDBJ whole genome shotgun (WGS) entry which is preliminary data.</text>
</comment>
<evidence type="ECO:0000313" key="1">
    <source>
        <dbReference type="EMBL" id="GMT25056.1"/>
    </source>
</evidence>
<dbReference type="Proteomes" id="UP001432322">
    <property type="component" value="Unassembled WGS sequence"/>
</dbReference>
<reference evidence="1" key="1">
    <citation type="submission" date="2023-10" db="EMBL/GenBank/DDBJ databases">
        <title>Genome assembly of Pristionchus species.</title>
        <authorList>
            <person name="Yoshida K."/>
            <person name="Sommer R.J."/>
        </authorList>
    </citation>
    <scope>NUCLEOTIDE SEQUENCE</scope>
    <source>
        <strain evidence="1">RS5133</strain>
    </source>
</reference>
<feature type="non-terminal residue" evidence="1">
    <location>
        <position position="525"/>
    </location>
</feature>
<evidence type="ECO:0000313" key="2">
    <source>
        <dbReference type="Proteomes" id="UP001432322"/>
    </source>
</evidence>
<organism evidence="1 2">
    <name type="scientific">Pristionchus fissidentatus</name>
    <dbReference type="NCBI Taxonomy" id="1538716"/>
    <lineage>
        <taxon>Eukaryota</taxon>
        <taxon>Metazoa</taxon>
        <taxon>Ecdysozoa</taxon>
        <taxon>Nematoda</taxon>
        <taxon>Chromadorea</taxon>
        <taxon>Rhabditida</taxon>
        <taxon>Rhabditina</taxon>
        <taxon>Diplogasteromorpha</taxon>
        <taxon>Diplogasteroidea</taxon>
        <taxon>Neodiplogasteridae</taxon>
        <taxon>Pristionchus</taxon>
    </lineage>
</organism>
<sequence>MSVMVIGVAVAYLVETFVVRVERMYSSFELRIRRSLLESNRTLLRALPQFPDRVHSNVLQSVLDAPHKVRHELVDRATVEHRGGDALSHLYLLIAGGEVSILGGGVGFHRVDRSHATVLLQTNAVRTPEVLARRLQSSCQESAHHHCARTEGQRLGDVSDILDASVGQHGHVAGARVRRHVVHCRSLCSSNGHHLLRDADRPAAHADSQSVGAVVDEQLRLLLRHHCKYNDIGPSGVLLLDPLEQIHLVLGRAVRRVNNEHINACLDEQLDRVLGGFSGGDGGSHSQLAHLVVRGIRELARLTKIGSGDERDEFVLAVDDGQLALLLILEDIVGVLEGERLLADDQTVAGHHHLGNLGGRPSRLRQEVDVARRDQTKQSASILARLRHRCARESLLRLNLHQIRDRRIGLDALRVRDEPLLVPLNFVDLLRLVLLGGEVGVHDAHASVQRHSNGHLCLRHRVHGRGDEGRLEHDALRERRVERDGGHGEVNVAREDVEVIVGDSLSALEELFQALPVNQSGVHDC</sequence>
<dbReference type="AntiFam" id="ANF00141">
    <property type="entry name" value="Shadow ORF (opposite guaB)"/>
</dbReference>
<keyword evidence="2" id="KW-1185">Reference proteome</keyword>
<dbReference type="AntiFam" id="ANF00223">
    <property type="entry name" value="Shadow ORF (opposite guaB)"/>
</dbReference>
<evidence type="ECO:0008006" key="3">
    <source>
        <dbReference type="Google" id="ProtNLM"/>
    </source>
</evidence>
<gene>
    <name evidence="1" type="ORF">PFISCL1PPCAC_16353</name>
</gene>
<dbReference type="EMBL" id="BTSY01000004">
    <property type="protein sequence ID" value="GMT25056.1"/>
    <property type="molecule type" value="Genomic_DNA"/>
</dbReference>
<name>A0AAV5W2U3_9BILA</name>
<accession>A0AAV5W2U3</accession>
<proteinExistence type="predicted"/>
<dbReference type="AlphaFoldDB" id="A0AAV5W2U3"/>